<dbReference type="OrthoDB" id="3255035at2759"/>
<dbReference type="Gene3D" id="3.40.50.300">
    <property type="entry name" value="P-loop containing nucleotide triphosphate hydrolases"/>
    <property type="match status" value="1"/>
</dbReference>
<evidence type="ECO:0000313" key="2">
    <source>
        <dbReference type="Proteomes" id="UP001148786"/>
    </source>
</evidence>
<evidence type="ECO:0008006" key="3">
    <source>
        <dbReference type="Google" id="ProtNLM"/>
    </source>
</evidence>
<evidence type="ECO:0000313" key="1">
    <source>
        <dbReference type="EMBL" id="KAJ3507372.1"/>
    </source>
</evidence>
<comment type="caution">
    <text evidence="1">The sequence shown here is derived from an EMBL/GenBank/DDBJ whole genome shotgun (WGS) entry which is preliminary data.</text>
</comment>
<dbReference type="SUPFAM" id="SSF52540">
    <property type="entry name" value="P-loop containing nucleoside triphosphate hydrolases"/>
    <property type="match status" value="1"/>
</dbReference>
<accession>A0A9W8K5R2</accession>
<keyword evidence="2" id="KW-1185">Reference proteome</keyword>
<dbReference type="CDD" id="cd00882">
    <property type="entry name" value="Ras_like_GTPase"/>
    <property type="match status" value="1"/>
</dbReference>
<dbReference type="AlphaFoldDB" id="A0A9W8K5R2"/>
<sequence>MDSWVQEFIPKGARVGGIFLHDISTKRRSARSRGPLILEKWSGQDKVQLHPGAIRVATTNWNASASDPGADARHTELENTEWKRFTVHKFKGSATDAWRIVDDLIDTLLGLPLPPIIDKFAGDIILLIGQTGSGRSNFAKVADESCTAVVNDKQTSTSMEINYYTVSCSRPSRSVVLVEAPGFDHLEKSDAETLACIAKWLKTFCTRDTTLAGIIYFHDITKDRLGASYGQVWLDHLSPETARHLLLVSTKWDRGGSSTREEELKSGAWKSAICRGAKVRRFENTNEAAWRIIDDLLGVQPRLDLHKVTRGLSGVQNKGEADAKMRH</sequence>
<protein>
    <recommendedName>
        <fullName evidence="3">G domain-containing protein</fullName>
    </recommendedName>
</protein>
<gene>
    <name evidence="1" type="ORF">NLJ89_g6343</name>
</gene>
<dbReference type="EMBL" id="JANKHO010000666">
    <property type="protein sequence ID" value="KAJ3507372.1"/>
    <property type="molecule type" value="Genomic_DNA"/>
</dbReference>
<proteinExistence type="predicted"/>
<reference evidence="1" key="1">
    <citation type="submission" date="2022-07" db="EMBL/GenBank/DDBJ databases">
        <title>Genome Sequence of Agrocybe chaxingu.</title>
        <authorList>
            <person name="Buettner E."/>
        </authorList>
    </citation>
    <scope>NUCLEOTIDE SEQUENCE</scope>
    <source>
        <strain evidence="1">MP-N11</strain>
    </source>
</reference>
<dbReference type="InterPro" id="IPR027417">
    <property type="entry name" value="P-loop_NTPase"/>
</dbReference>
<dbReference type="Proteomes" id="UP001148786">
    <property type="component" value="Unassembled WGS sequence"/>
</dbReference>
<organism evidence="1 2">
    <name type="scientific">Agrocybe chaxingu</name>
    <dbReference type="NCBI Taxonomy" id="84603"/>
    <lineage>
        <taxon>Eukaryota</taxon>
        <taxon>Fungi</taxon>
        <taxon>Dikarya</taxon>
        <taxon>Basidiomycota</taxon>
        <taxon>Agaricomycotina</taxon>
        <taxon>Agaricomycetes</taxon>
        <taxon>Agaricomycetidae</taxon>
        <taxon>Agaricales</taxon>
        <taxon>Agaricineae</taxon>
        <taxon>Strophariaceae</taxon>
        <taxon>Agrocybe</taxon>
    </lineage>
</organism>
<name>A0A9W8K5R2_9AGAR</name>